<name>A0ABM8YUA2_9BACI</name>
<feature type="transmembrane region" description="Helical" evidence="1">
    <location>
        <begin position="9"/>
        <end position="30"/>
    </location>
</feature>
<protein>
    <submittedName>
        <fullName evidence="2">Uncharacterized protein</fullName>
    </submittedName>
</protein>
<keyword evidence="1" id="KW-1133">Transmembrane helix</keyword>
<feature type="transmembrane region" description="Helical" evidence="1">
    <location>
        <begin position="50"/>
        <end position="79"/>
    </location>
</feature>
<dbReference type="EMBL" id="CAKJTJ010000054">
    <property type="protein sequence ID" value="CAG9623568.1"/>
    <property type="molecule type" value="Genomic_DNA"/>
</dbReference>
<keyword evidence="3" id="KW-1185">Reference proteome</keyword>
<sequence length="83" mass="9553">MERVANIKVAVYLLCWFSYISWLYSAVYIATVDSWWGILSADYLDYGDEVLVNISASPIKIMLGTFIFGCGGLVLFLLFRKWR</sequence>
<comment type="caution">
    <text evidence="2">The sequence shown here is derived from an EMBL/GenBank/DDBJ whole genome shotgun (WGS) entry which is preliminary data.</text>
</comment>
<keyword evidence="1" id="KW-0472">Membrane</keyword>
<accession>A0ABM8YUA2</accession>
<keyword evidence="1" id="KW-0812">Transmembrane</keyword>
<organism evidence="2 3">
    <name type="scientific">Sutcliffiella rhizosphaerae</name>
    <dbReference type="NCBI Taxonomy" id="2880967"/>
    <lineage>
        <taxon>Bacteria</taxon>
        <taxon>Bacillati</taxon>
        <taxon>Bacillota</taxon>
        <taxon>Bacilli</taxon>
        <taxon>Bacillales</taxon>
        <taxon>Bacillaceae</taxon>
        <taxon>Sutcliffiella</taxon>
    </lineage>
</organism>
<dbReference type="RefSeq" id="WP_230505132.1">
    <property type="nucleotide sequence ID" value="NZ_CAKJTJ010000054.1"/>
</dbReference>
<evidence type="ECO:0000313" key="2">
    <source>
        <dbReference type="EMBL" id="CAG9623568.1"/>
    </source>
</evidence>
<gene>
    <name evidence="2" type="ORF">BACCIP111883_04386</name>
</gene>
<evidence type="ECO:0000256" key="1">
    <source>
        <dbReference type="SAM" id="Phobius"/>
    </source>
</evidence>
<proteinExistence type="predicted"/>
<reference evidence="2 3" key="1">
    <citation type="submission" date="2021-10" db="EMBL/GenBank/DDBJ databases">
        <authorList>
            <person name="Criscuolo A."/>
        </authorList>
    </citation>
    <scope>NUCLEOTIDE SEQUENCE [LARGE SCALE GENOMIC DNA]</scope>
    <source>
        <strain evidence="3">CIP 111883</strain>
    </source>
</reference>
<evidence type="ECO:0000313" key="3">
    <source>
        <dbReference type="Proteomes" id="UP000789833"/>
    </source>
</evidence>
<dbReference type="Proteomes" id="UP000789833">
    <property type="component" value="Unassembled WGS sequence"/>
</dbReference>